<gene>
    <name evidence="8" type="ORF">GH723_00565</name>
</gene>
<sequence>MPGTEPTERPAQGERTVVGMPVRVLVVGTLIAAIVAVAAGALVALTLDDEDDEPEGVIELQDEEAVDPAGAGVVGAPLALAYESFDGESLNTAGYLGQPLVLNFFAEWCAPCVREMPAFEEVHQEVGDSVAFLGLSIDRVASDGQALVDSTGITYDVGRDATGDALGDLGGTGMPTTVFVDEAGTVVEVHSGELTADDLRARLDEHFG</sequence>
<evidence type="ECO:0000256" key="5">
    <source>
        <dbReference type="ARBA" id="ARBA00023284"/>
    </source>
</evidence>
<feature type="transmembrane region" description="Helical" evidence="6">
    <location>
        <begin position="20"/>
        <end position="45"/>
    </location>
</feature>
<keyword evidence="5" id="KW-0676">Redox-active center</keyword>
<evidence type="ECO:0000256" key="4">
    <source>
        <dbReference type="ARBA" id="ARBA00023157"/>
    </source>
</evidence>
<dbReference type="GO" id="GO:0030313">
    <property type="term" value="C:cell envelope"/>
    <property type="evidence" value="ECO:0007669"/>
    <property type="project" value="UniProtKB-SubCell"/>
</dbReference>
<keyword evidence="3" id="KW-0735">Signal-anchor</keyword>
<dbReference type="PROSITE" id="PS00194">
    <property type="entry name" value="THIOREDOXIN_1"/>
    <property type="match status" value="1"/>
</dbReference>
<dbReference type="InterPro" id="IPR050553">
    <property type="entry name" value="Thioredoxin_ResA/DsbE_sf"/>
</dbReference>
<dbReference type="RefSeq" id="WP_153757827.1">
    <property type="nucleotide sequence ID" value="NZ_CP045851.1"/>
</dbReference>
<keyword evidence="4" id="KW-1015">Disulfide bond</keyword>
<dbReference type="KEGG" id="atq:GH723_00565"/>
<keyword evidence="9" id="KW-1185">Reference proteome</keyword>
<protein>
    <submittedName>
        <fullName evidence="8">Redoxin domain-containing protein</fullName>
    </submittedName>
</protein>
<reference evidence="8 9" key="1">
    <citation type="submission" date="2019-11" db="EMBL/GenBank/DDBJ databases">
        <authorList>
            <person name="He Y."/>
        </authorList>
    </citation>
    <scope>NUCLEOTIDE SEQUENCE [LARGE SCALE GENOMIC DNA]</scope>
    <source>
        <strain evidence="8 9">SCSIO 58843</strain>
    </source>
</reference>
<keyword evidence="6" id="KW-1133">Transmembrane helix</keyword>
<dbReference type="InterPro" id="IPR036249">
    <property type="entry name" value="Thioredoxin-like_sf"/>
</dbReference>
<evidence type="ECO:0000313" key="9">
    <source>
        <dbReference type="Proteomes" id="UP000334019"/>
    </source>
</evidence>
<keyword evidence="6" id="KW-0812">Transmembrane</keyword>
<proteinExistence type="predicted"/>
<dbReference type="Gene3D" id="3.40.30.10">
    <property type="entry name" value="Glutaredoxin"/>
    <property type="match status" value="1"/>
</dbReference>
<dbReference type="GO" id="GO:0016491">
    <property type="term" value="F:oxidoreductase activity"/>
    <property type="evidence" value="ECO:0007669"/>
    <property type="project" value="InterPro"/>
</dbReference>
<dbReference type="InterPro" id="IPR013766">
    <property type="entry name" value="Thioredoxin_domain"/>
</dbReference>
<evidence type="ECO:0000256" key="2">
    <source>
        <dbReference type="ARBA" id="ARBA00022748"/>
    </source>
</evidence>
<dbReference type="PANTHER" id="PTHR42852:SF6">
    <property type="entry name" value="THIOL:DISULFIDE INTERCHANGE PROTEIN DSBE"/>
    <property type="match status" value="1"/>
</dbReference>
<accession>A0A5Q2RGI9</accession>
<keyword evidence="6" id="KW-0472">Membrane</keyword>
<comment type="subcellular location">
    <subcellularLocation>
        <location evidence="1">Cell envelope</location>
    </subcellularLocation>
</comment>
<dbReference type="GO" id="GO:0016209">
    <property type="term" value="F:antioxidant activity"/>
    <property type="evidence" value="ECO:0007669"/>
    <property type="project" value="InterPro"/>
</dbReference>
<evidence type="ECO:0000313" key="8">
    <source>
        <dbReference type="EMBL" id="QGG93721.1"/>
    </source>
</evidence>
<feature type="domain" description="Thioredoxin" evidence="7">
    <location>
        <begin position="69"/>
        <end position="208"/>
    </location>
</feature>
<keyword evidence="2" id="KW-0201">Cytochrome c-type biogenesis</keyword>
<evidence type="ECO:0000256" key="3">
    <source>
        <dbReference type="ARBA" id="ARBA00022968"/>
    </source>
</evidence>
<dbReference type="SUPFAM" id="SSF52833">
    <property type="entry name" value="Thioredoxin-like"/>
    <property type="match status" value="1"/>
</dbReference>
<organism evidence="8 9">
    <name type="scientific">Actinomarinicola tropica</name>
    <dbReference type="NCBI Taxonomy" id="2789776"/>
    <lineage>
        <taxon>Bacteria</taxon>
        <taxon>Bacillati</taxon>
        <taxon>Actinomycetota</taxon>
        <taxon>Acidimicrobiia</taxon>
        <taxon>Acidimicrobiales</taxon>
        <taxon>Iamiaceae</taxon>
        <taxon>Actinomarinicola</taxon>
    </lineage>
</organism>
<evidence type="ECO:0000256" key="6">
    <source>
        <dbReference type="SAM" id="Phobius"/>
    </source>
</evidence>
<dbReference type="AlphaFoldDB" id="A0A5Q2RGI9"/>
<dbReference type="CDD" id="cd02966">
    <property type="entry name" value="TlpA_like_family"/>
    <property type="match status" value="1"/>
</dbReference>
<name>A0A5Q2RGI9_9ACTN</name>
<dbReference type="Pfam" id="PF00578">
    <property type="entry name" value="AhpC-TSA"/>
    <property type="match status" value="1"/>
</dbReference>
<dbReference type="EMBL" id="CP045851">
    <property type="protein sequence ID" value="QGG93721.1"/>
    <property type="molecule type" value="Genomic_DNA"/>
</dbReference>
<dbReference type="PROSITE" id="PS51352">
    <property type="entry name" value="THIOREDOXIN_2"/>
    <property type="match status" value="1"/>
</dbReference>
<evidence type="ECO:0000259" key="7">
    <source>
        <dbReference type="PROSITE" id="PS51352"/>
    </source>
</evidence>
<dbReference type="InterPro" id="IPR000866">
    <property type="entry name" value="AhpC/TSA"/>
</dbReference>
<dbReference type="GO" id="GO:0017004">
    <property type="term" value="P:cytochrome complex assembly"/>
    <property type="evidence" value="ECO:0007669"/>
    <property type="project" value="UniProtKB-KW"/>
</dbReference>
<evidence type="ECO:0000256" key="1">
    <source>
        <dbReference type="ARBA" id="ARBA00004196"/>
    </source>
</evidence>
<dbReference type="Proteomes" id="UP000334019">
    <property type="component" value="Chromosome"/>
</dbReference>
<dbReference type="PANTHER" id="PTHR42852">
    <property type="entry name" value="THIOL:DISULFIDE INTERCHANGE PROTEIN DSBE"/>
    <property type="match status" value="1"/>
</dbReference>
<dbReference type="InterPro" id="IPR017937">
    <property type="entry name" value="Thioredoxin_CS"/>
</dbReference>